<accession>A0ABW2Z9P6</accession>
<dbReference type="Pfam" id="PF25164">
    <property type="entry name" value="CoiA_N"/>
    <property type="match status" value="1"/>
</dbReference>
<protein>
    <submittedName>
        <fullName evidence="3">Competence protein CoiA</fullName>
    </submittedName>
</protein>
<dbReference type="RefSeq" id="WP_386783135.1">
    <property type="nucleotide sequence ID" value="NZ_JBHTIC010000017.1"/>
</dbReference>
<dbReference type="Proteomes" id="UP001597032">
    <property type="component" value="Unassembled WGS sequence"/>
</dbReference>
<evidence type="ECO:0000259" key="2">
    <source>
        <dbReference type="Pfam" id="PF25164"/>
    </source>
</evidence>
<dbReference type="Pfam" id="PF06054">
    <property type="entry name" value="CoiA_nuc"/>
    <property type="match status" value="1"/>
</dbReference>
<evidence type="ECO:0000313" key="3">
    <source>
        <dbReference type="EMBL" id="MFD0762708.1"/>
    </source>
</evidence>
<feature type="domain" description="Competence protein CoiA nuclease-like" evidence="1">
    <location>
        <begin position="85"/>
        <end position="175"/>
    </location>
</feature>
<keyword evidence="4" id="KW-1185">Reference proteome</keyword>
<organism evidence="3 4">
    <name type="scientific">Lutibacter aestuarii</name>
    <dbReference type="NCBI Taxonomy" id="861111"/>
    <lineage>
        <taxon>Bacteria</taxon>
        <taxon>Pseudomonadati</taxon>
        <taxon>Bacteroidota</taxon>
        <taxon>Flavobacteriia</taxon>
        <taxon>Flavobacteriales</taxon>
        <taxon>Flavobacteriaceae</taxon>
        <taxon>Lutibacter</taxon>
    </lineage>
</organism>
<dbReference type="EMBL" id="JBHTIC010000017">
    <property type="protein sequence ID" value="MFD0762708.1"/>
    <property type="molecule type" value="Genomic_DNA"/>
</dbReference>
<evidence type="ECO:0000259" key="1">
    <source>
        <dbReference type="Pfam" id="PF06054"/>
    </source>
</evidence>
<feature type="domain" description="Competence protein CoiA-like N-terminal" evidence="2">
    <location>
        <begin position="13"/>
        <end position="49"/>
    </location>
</feature>
<dbReference type="InterPro" id="IPR057253">
    <property type="entry name" value="CoiA-like_N"/>
</dbReference>
<comment type="caution">
    <text evidence="3">The sequence shown here is derived from an EMBL/GenBank/DDBJ whole genome shotgun (WGS) entry which is preliminary data.</text>
</comment>
<gene>
    <name evidence="3" type="ORF">ACFQZW_11505</name>
</gene>
<name>A0ABW2Z9P6_9FLAO</name>
<evidence type="ECO:0000313" key="4">
    <source>
        <dbReference type="Proteomes" id="UP001597032"/>
    </source>
</evidence>
<sequence length="304" mass="36791">MRFALNKDDIKIEVNKSGEKGICPTCKSEVIGKYGEIRTKHWSHKVKDCDDWHEPITDWHIKWQNYFPIENQEITLYDNEKNEFHRADIRLNNGVVIEIQNSPIKSIEIEQRENFYGKNGLIWILNGENLMSKSELVTQFKPKINKFELTVPTDVFTELEFYNMDEFKSAFYNSNTFRDIKNHRNLENIDCQNGDLIIFKFNDNINMDYLQYLLKLELKKLCKELFINYDIFERETNFKIIQNKRDSFFKTRLIKKNWRKFIDKMEFPVFIDKLSGLNENYIYWLQENKIVSKEIFLKKYLKYT</sequence>
<reference evidence="4" key="1">
    <citation type="journal article" date="2019" name="Int. J. Syst. Evol. Microbiol.">
        <title>The Global Catalogue of Microorganisms (GCM) 10K type strain sequencing project: providing services to taxonomists for standard genome sequencing and annotation.</title>
        <authorList>
            <consortium name="The Broad Institute Genomics Platform"/>
            <consortium name="The Broad Institute Genome Sequencing Center for Infectious Disease"/>
            <person name="Wu L."/>
            <person name="Ma J."/>
        </authorList>
    </citation>
    <scope>NUCLEOTIDE SEQUENCE [LARGE SCALE GENOMIC DNA]</scope>
    <source>
        <strain evidence="4">CCUG 60022</strain>
    </source>
</reference>
<dbReference type="InterPro" id="IPR010330">
    <property type="entry name" value="CoiA_nuc"/>
</dbReference>
<proteinExistence type="predicted"/>